<feature type="region of interest" description="Disordered" evidence="11">
    <location>
        <begin position="493"/>
        <end position="525"/>
    </location>
</feature>
<evidence type="ECO:0000259" key="13">
    <source>
        <dbReference type="Pfam" id="PF06974"/>
    </source>
</evidence>
<feature type="compositionally biased region" description="Low complexity" evidence="11">
    <location>
        <begin position="157"/>
        <end position="168"/>
    </location>
</feature>
<dbReference type="InterPro" id="IPR045034">
    <property type="entry name" value="O-acyltransferase_WSD1-like"/>
</dbReference>
<evidence type="ECO:0000256" key="11">
    <source>
        <dbReference type="SAM" id="MobiDB-lite"/>
    </source>
</evidence>
<name>A0A7W3Z8C8_9PSEU</name>
<evidence type="ECO:0000313" key="15">
    <source>
        <dbReference type="Proteomes" id="UP000526734"/>
    </source>
</evidence>
<dbReference type="Pfam" id="PF03007">
    <property type="entry name" value="WS_DGAT_cat"/>
    <property type="match status" value="1"/>
</dbReference>
<comment type="pathway">
    <text evidence="2">Lipid metabolism.</text>
</comment>
<dbReference type="EMBL" id="JACGZW010000001">
    <property type="protein sequence ID" value="MBB1152261.1"/>
    <property type="molecule type" value="Genomic_DNA"/>
</dbReference>
<dbReference type="Gene3D" id="3.30.559.10">
    <property type="entry name" value="Chloramphenicol acetyltransferase-like domain"/>
    <property type="match status" value="1"/>
</dbReference>
<keyword evidence="7" id="KW-0319">Glycerol metabolism</keyword>
<keyword evidence="9" id="KW-0012">Acyltransferase</keyword>
<feature type="domain" description="O-acyltransferase WSD1-like N-terminal" evidence="12">
    <location>
        <begin position="11"/>
        <end position="229"/>
    </location>
</feature>
<evidence type="ECO:0000256" key="1">
    <source>
        <dbReference type="ARBA" id="ARBA00004771"/>
    </source>
</evidence>
<comment type="caution">
    <text evidence="14">The sequence shown here is derived from an EMBL/GenBank/DDBJ whole genome shotgun (WGS) entry which is preliminary data.</text>
</comment>
<sequence>MSGLPAPRIAAQDALWLRLDRPENRMVVTSVLWTATPVDPDRLRSVVADRLLARYPVYLRRPAGPRWETDPDFDLDRHLRIGTVPSPGTQAQLQEFAAARRGGAFDPDHPLWTVDLLQGYGSGSAVVVCTHHSMADGIRLTQVLFSLLDPDSGTGGPPARVGGAAPRRPSSDRPVARAGASVVRSLDDLGAAVRRAAAKAGPVAESLVAVPVHATTAAAGITAAATGFGASLVGGGPRRALERAASAVTSLRHSAAGLAALALAPEASPEWDGQPGPDKTAAWGDPVPLAGLADLGHATGTTVNDVCLALVAGAFDRYLDRPGEDRERTGLPWLVPVSLTAFDAELPDRLGNHFSLVFARLPRGLGTFAERLAETHRLLARIRDSYEPVVNYGLQHLVARAPGPVSGLLSDFLSAKAVGVLTNVPGPRETRTLAGARVEGIVGWAPCSGKQAITVCVFSYAGQVRFGFGTDRRLLPEPGELVAALDEEVAAALSAARPDTTESASTRASGARPASAVTPTKTRSP</sequence>
<evidence type="ECO:0000256" key="3">
    <source>
        <dbReference type="ARBA" id="ARBA00009587"/>
    </source>
</evidence>
<comment type="pathway">
    <text evidence="1">Glycerolipid metabolism; triacylglycerol biosynthesis.</text>
</comment>
<protein>
    <recommendedName>
        <fullName evidence="4">diacylglycerol O-acyltransferase</fullName>
        <ecNumber evidence="4">2.3.1.20</ecNumber>
    </recommendedName>
</protein>
<dbReference type="GO" id="GO:0006071">
    <property type="term" value="P:glycerol metabolic process"/>
    <property type="evidence" value="ECO:0007669"/>
    <property type="project" value="UniProtKB-KW"/>
</dbReference>
<evidence type="ECO:0000313" key="14">
    <source>
        <dbReference type="EMBL" id="MBB1152261.1"/>
    </source>
</evidence>
<organism evidence="14 15">
    <name type="scientific">Amycolatopsis dendrobii</name>
    <dbReference type="NCBI Taxonomy" id="2760662"/>
    <lineage>
        <taxon>Bacteria</taxon>
        <taxon>Bacillati</taxon>
        <taxon>Actinomycetota</taxon>
        <taxon>Actinomycetes</taxon>
        <taxon>Pseudonocardiales</taxon>
        <taxon>Pseudonocardiaceae</taxon>
        <taxon>Amycolatopsis</taxon>
    </lineage>
</organism>
<evidence type="ECO:0000256" key="5">
    <source>
        <dbReference type="ARBA" id="ARBA00022516"/>
    </source>
</evidence>
<dbReference type="PANTHER" id="PTHR31650">
    <property type="entry name" value="O-ACYLTRANSFERASE (WSD1-LIKE) FAMILY PROTEIN"/>
    <property type="match status" value="1"/>
</dbReference>
<evidence type="ECO:0000256" key="8">
    <source>
        <dbReference type="ARBA" id="ARBA00023098"/>
    </source>
</evidence>
<evidence type="ECO:0000259" key="12">
    <source>
        <dbReference type="Pfam" id="PF03007"/>
    </source>
</evidence>
<evidence type="ECO:0000256" key="2">
    <source>
        <dbReference type="ARBA" id="ARBA00005189"/>
    </source>
</evidence>
<dbReference type="GO" id="GO:0019432">
    <property type="term" value="P:triglyceride biosynthetic process"/>
    <property type="evidence" value="ECO:0007669"/>
    <property type="project" value="UniProtKB-UniPathway"/>
</dbReference>
<dbReference type="AlphaFoldDB" id="A0A7W3Z8C8"/>
<comment type="catalytic activity">
    <reaction evidence="10">
        <text>an acyl-CoA + a 1,2-diacyl-sn-glycerol = a triacyl-sn-glycerol + CoA</text>
        <dbReference type="Rhea" id="RHEA:10868"/>
        <dbReference type="ChEBI" id="CHEBI:17815"/>
        <dbReference type="ChEBI" id="CHEBI:57287"/>
        <dbReference type="ChEBI" id="CHEBI:58342"/>
        <dbReference type="ChEBI" id="CHEBI:64615"/>
        <dbReference type="EC" id="2.3.1.20"/>
    </reaction>
</comment>
<keyword evidence="5" id="KW-0444">Lipid biosynthesis</keyword>
<dbReference type="EC" id="2.3.1.20" evidence="4"/>
<evidence type="ECO:0000256" key="9">
    <source>
        <dbReference type="ARBA" id="ARBA00023315"/>
    </source>
</evidence>
<proteinExistence type="inferred from homology"/>
<dbReference type="Proteomes" id="UP000526734">
    <property type="component" value="Unassembled WGS sequence"/>
</dbReference>
<comment type="similarity">
    <text evidence="3">Belongs to the long-chain O-acyltransferase family.</text>
</comment>
<evidence type="ECO:0000256" key="6">
    <source>
        <dbReference type="ARBA" id="ARBA00022679"/>
    </source>
</evidence>
<keyword evidence="8" id="KW-0443">Lipid metabolism</keyword>
<dbReference type="PANTHER" id="PTHR31650:SF1">
    <property type="entry name" value="WAX ESTER SYNTHASE_DIACYLGLYCEROL ACYLTRANSFERASE 4-RELATED"/>
    <property type="match status" value="1"/>
</dbReference>
<dbReference type="UniPathway" id="UPA00282"/>
<evidence type="ECO:0000256" key="7">
    <source>
        <dbReference type="ARBA" id="ARBA00022798"/>
    </source>
</evidence>
<keyword evidence="15" id="KW-1185">Reference proteome</keyword>
<feature type="domain" description="O-acyltransferase WSD1 C-terminal" evidence="13">
    <location>
        <begin position="351"/>
        <end position="488"/>
    </location>
</feature>
<dbReference type="SUPFAM" id="SSF52777">
    <property type="entry name" value="CoA-dependent acyltransferases"/>
    <property type="match status" value="1"/>
</dbReference>
<gene>
    <name evidence="14" type="ORF">H4281_03885</name>
</gene>
<evidence type="ECO:0000256" key="10">
    <source>
        <dbReference type="ARBA" id="ARBA00048109"/>
    </source>
</evidence>
<feature type="region of interest" description="Disordered" evidence="11">
    <location>
        <begin position="154"/>
        <end position="176"/>
    </location>
</feature>
<dbReference type="InterPro" id="IPR009721">
    <property type="entry name" value="O-acyltransferase_WSD1_C"/>
</dbReference>
<dbReference type="Pfam" id="PF06974">
    <property type="entry name" value="WS_DGAT_C"/>
    <property type="match status" value="1"/>
</dbReference>
<dbReference type="GO" id="GO:0005886">
    <property type="term" value="C:plasma membrane"/>
    <property type="evidence" value="ECO:0007669"/>
    <property type="project" value="TreeGrafter"/>
</dbReference>
<reference evidence="14 15" key="1">
    <citation type="submission" date="2020-08" db="EMBL/GenBank/DDBJ databases">
        <title>Amycolatopsis sp. nov. DR6-1 isolated from Dendrobium heterocarpum.</title>
        <authorList>
            <person name="Tedsree N."/>
            <person name="Kuncharoen N."/>
            <person name="Likhitwitayawuid K."/>
            <person name="Tanasupawat S."/>
        </authorList>
    </citation>
    <scope>NUCLEOTIDE SEQUENCE [LARGE SCALE GENOMIC DNA]</scope>
    <source>
        <strain evidence="14 15">DR6-1</strain>
    </source>
</reference>
<evidence type="ECO:0000256" key="4">
    <source>
        <dbReference type="ARBA" id="ARBA00013244"/>
    </source>
</evidence>
<accession>A0A7W3Z8C8</accession>
<dbReference type="GO" id="GO:0004144">
    <property type="term" value="F:diacylglycerol O-acyltransferase activity"/>
    <property type="evidence" value="ECO:0007669"/>
    <property type="project" value="UniProtKB-EC"/>
</dbReference>
<dbReference type="InterPro" id="IPR004255">
    <property type="entry name" value="O-acyltransferase_WSD1_N"/>
</dbReference>
<keyword evidence="6" id="KW-0808">Transferase</keyword>
<dbReference type="InterPro" id="IPR023213">
    <property type="entry name" value="CAT-like_dom_sf"/>
</dbReference>